<dbReference type="AlphaFoldDB" id="A0A1H4EX39"/>
<evidence type="ECO:0000256" key="5">
    <source>
        <dbReference type="ARBA" id="ARBA00022576"/>
    </source>
</evidence>
<comment type="catalytic activity">
    <reaction evidence="8 9">
        <text>L-histidinol phosphate + 2-oxoglutarate = 3-(imidazol-4-yl)-2-oxopropyl phosphate + L-glutamate</text>
        <dbReference type="Rhea" id="RHEA:23744"/>
        <dbReference type="ChEBI" id="CHEBI:16810"/>
        <dbReference type="ChEBI" id="CHEBI:29985"/>
        <dbReference type="ChEBI" id="CHEBI:57766"/>
        <dbReference type="ChEBI" id="CHEBI:57980"/>
        <dbReference type="EC" id="2.6.1.9"/>
    </reaction>
</comment>
<dbReference type="GO" id="GO:0030170">
    <property type="term" value="F:pyridoxal phosphate binding"/>
    <property type="evidence" value="ECO:0007669"/>
    <property type="project" value="InterPro"/>
</dbReference>
<evidence type="ECO:0000256" key="4">
    <source>
        <dbReference type="ARBA" id="ARBA00011738"/>
    </source>
</evidence>
<keyword evidence="6 9" id="KW-0808">Transferase</keyword>
<dbReference type="Gene3D" id="3.40.640.10">
    <property type="entry name" value="Type I PLP-dependent aspartate aminotransferase-like (Major domain)"/>
    <property type="match status" value="1"/>
</dbReference>
<dbReference type="Gene3D" id="3.90.1150.10">
    <property type="entry name" value="Aspartate Aminotransferase, domain 1"/>
    <property type="match status" value="1"/>
</dbReference>
<dbReference type="InterPro" id="IPR015422">
    <property type="entry name" value="PyrdxlP-dep_Trfase_small"/>
</dbReference>
<evidence type="ECO:0000259" key="10">
    <source>
        <dbReference type="Pfam" id="PF00155"/>
    </source>
</evidence>
<dbReference type="PANTHER" id="PTHR43643">
    <property type="entry name" value="HISTIDINOL-PHOSPHATE AMINOTRANSFERASE 2"/>
    <property type="match status" value="1"/>
</dbReference>
<accession>A0A1H4EX39</accession>
<dbReference type="HAMAP" id="MF_01023">
    <property type="entry name" value="HisC_aminotrans_2"/>
    <property type="match status" value="1"/>
</dbReference>
<dbReference type="OrthoDB" id="9809616at2"/>
<comment type="subunit">
    <text evidence="4 9">Homodimer.</text>
</comment>
<dbReference type="UniPathway" id="UPA00031">
    <property type="reaction ID" value="UER00012"/>
</dbReference>
<dbReference type="RefSeq" id="WP_093255506.1">
    <property type="nucleotide sequence ID" value="NZ_FNQM01000016.1"/>
</dbReference>
<evidence type="ECO:0000256" key="6">
    <source>
        <dbReference type="ARBA" id="ARBA00022679"/>
    </source>
</evidence>
<evidence type="ECO:0000313" key="12">
    <source>
        <dbReference type="Proteomes" id="UP000198703"/>
    </source>
</evidence>
<dbReference type="SUPFAM" id="SSF53383">
    <property type="entry name" value="PLP-dependent transferases"/>
    <property type="match status" value="1"/>
</dbReference>
<dbReference type="Pfam" id="PF00155">
    <property type="entry name" value="Aminotran_1_2"/>
    <property type="match status" value="1"/>
</dbReference>
<dbReference type="GO" id="GO:0004400">
    <property type="term" value="F:histidinol-phosphate transaminase activity"/>
    <property type="evidence" value="ECO:0007669"/>
    <property type="project" value="UniProtKB-UniRule"/>
</dbReference>
<dbReference type="InterPro" id="IPR015421">
    <property type="entry name" value="PyrdxlP-dep_Trfase_major"/>
</dbReference>
<dbReference type="EMBL" id="FNQM01000016">
    <property type="protein sequence ID" value="SEA88812.1"/>
    <property type="molecule type" value="Genomic_DNA"/>
</dbReference>
<evidence type="ECO:0000256" key="3">
    <source>
        <dbReference type="ARBA" id="ARBA00007970"/>
    </source>
</evidence>
<evidence type="ECO:0000256" key="8">
    <source>
        <dbReference type="ARBA" id="ARBA00047481"/>
    </source>
</evidence>
<dbReference type="InterPro" id="IPR050106">
    <property type="entry name" value="HistidinolP_aminotransfase"/>
</dbReference>
<sequence>MTHPHPTIAPRPGVLDISPYVGGESGAAGANRAVKLSANENPLGPSPAAVDAYRAGAGALALYPDGGATALREAIAAAHGLEAERIVCGAGSDELIALLCKAYAGPGDEVLHSRHGFLMYAISARAAGATPVAAPERDLTADVDALLAACSERTRLVFLANPNNPTGTLIRAAEVARLADALPPRALLVLDAAYAEYVDAPGYDAGEALARARENVVMTRTFSKIHGLAALRLGWLYGPAHVVDVINRVRGPFNVSAPALAAGAAAVADHDYVAACAAENAAWRGWLRDRLAAAGVRCTESHGNFLLAEFGETGPAAAPEADAWLKARGLVVRRMEGYGLPGWLRVSVGRPEDCRAVADAVAAFRAARA</sequence>
<dbReference type="STRING" id="89524.SAMN05444370_11614"/>
<evidence type="ECO:0000256" key="9">
    <source>
        <dbReference type="HAMAP-Rule" id="MF_01023"/>
    </source>
</evidence>
<feature type="modified residue" description="N6-(pyridoxal phosphate)lysine" evidence="9">
    <location>
        <position position="224"/>
    </location>
</feature>
<keyword evidence="12" id="KW-1185">Reference proteome</keyword>
<evidence type="ECO:0000256" key="7">
    <source>
        <dbReference type="ARBA" id="ARBA00022898"/>
    </source>
</evidence>
<comment type="pathway">
    <text evidence="2 9">Amino-acid biosynthesis; L-histidine biosynthesis; L-histidine from 5-phospho-alpha-D-ribose 1-diphosphate: step 7/9.</text>
</comment>
<keyword evidence="7 9" id="KW-0663">Pyridoxal phosphate</keyword>
<keyword evidence="9" id="KW-0368">Histidine biosynthesis</keyword>
<dbReference type="InterPro" id="IPR015424">
    <property type="entry name" value="PyrdxlP-dep_Trfase"/>
</dbReference>
<evidence type="ECO:0000256" key="2">
    <source>
        <dbReference type="ARBA" id="ARBA00005011"/>
    </source>
</evidence>
<protein>
    <recommendedName>
        <fullName evidence="9">Histidinol-phosphate aminotransferase</fullName>
        <ecNumber evidence="9">2.6.1.9</ecNumber>
    </recommendedName>
    <alternativeName>
        <fullName evidence="9">Imidazole acetol-phosphate transaminase</fullName>
    </alternativeName>
</protein>
<dbReference type="PANTHER" id="PTHR43643:SF3">
    <property type="entry name" value="HISTIDINOL-PHOSPHATE AMINOTRANSFERASE"/>
    <property type="match status" value="1"/>
</dbReference>
<dbReference type="EC" id="2.6.1.9" evidence="9"/>
<gene>
    <name evidence="9" type="primary">hisC</name>
    <name evidence="11" type="ORF">SAMN05444370_11614</name>
</gene>
<organism evidence="11 12">
    <name type="scientific">Rubrimonas cliftonensis</name>
    <dbReference type="NCBI Taxonomy" id="89524"/>
    <lineage>
        <taxon>Bacteria</taxon>
        <taxon>Pseudomonadati</taxon>
        <taxon>Pseudomonadota</taxon>
        <taxon>Alphaproteobacteria</taxon>
        <taxon>Rhodobacterales</taxon>
        <taxon>Paracoccaceae</taxon>
        <taxon>Rubrimonas</taxon>
    </lineage>
</organism>
<evidence type="ECO:0000256" key="1">
    <source>
        <dbReference type="ARBA" id="ARBA00001933"/>
    </source>
</evidence>
<keyword evidence="5 9" id="KW-0032">Aminotransferase</keyword>
<evidence type="ECO:0000313" key="11">
    <source>
        <dbReference type="EMBL" id="SEA88812.1"/>
    </source>
</evidence>
<dbReference type="CDD" id="cd00609">
    <property type="entry name" value="AAT_like"/>
    <property type="match status" value="1"/>
</dbReference>
<dbReference type="GO" id="GO:0000105">
    <property type="term" value="P:L-histidine biosynthetic process"/>
    <property type="evidence" value="ECO:0007669"/>
    <property type="project" value="UniProtKB-UniRule"/>
</dbReference>
<comment type="similarity">
    <text evidence="3 9">Belongs to the class-II pyridoxal-phosphate-dependent aminotransferase family. Histidinol-phosphate aminotransferase subfamily.</text>
</comment>
<feature type="domain" description="Aminotransferase class I/classII large" evidence="10">
    <location>
        <begin position="34"/>
        <end position="360"/>
    </location>
</feature>
<keyword evidence="9" id="KW-0028">Amino-acid biosynthesis</keyword>
<comment type="cofactor">
    <cofactor evidence="1 9">
        <name>pyridoxal 5'-phosphate</name>
        <dbReference type="ChEBI" id="CHEBI:597326"/>
    </cofactor>
</comment>
<proteinExistence type="inferred from homology"/>
<reference evidence="11 12" key="1">
    <citation type="submission" date="2016-10" db="EMBL/GenBank/DDBJ databases">
        <authorList>
            <person name="de Groot N.N."/>
        </authorList>
    </citation>
    <scope>NUCLEOTIDE SEQUENCE [LARGE SCALE GENOMIC DNA]</scope>
    <source>
        <strain evidence="11 12">DSM 15345</strain>
    </source>
</reference>
<dbReference type="NCBIfam" id="TIGR01141">
    <property type="entry name" value="hisC"/>
    <property type="match status" value="1"/>
</dbReference>
<dbReference type="InterPro" id="IPR004839">
    <property type="entry name" value="Aminotransferase_I/II_large"/>
</dbReference>
<name>A0A1H4EX39_9RHOB</name>
<dbReference type="InterPro" id="IPR005861">
    <property type="entry name" value="HisP_aminotrans"/>
</dbReference>
<dbReference type="Proteomes" id="UP000198703">
    <property type="component" value="Unassembled WGS sequence"/>
</dbReference>